<gene>
    <name evidence="13" type="primary">Pigv</name>
    <name evidence="13" type="ORF">PTEBUR_R12912</name>
</gene>
<dbReference type="Proteomes" id="UP000522270">
    <property type="component" value="Unassembled WGS sequence"/>
</dbReference>
<dbReference type="PANTHER" id="PTHR12468:SF2">
    <property type="entry name" value="GPI MANNOSYLTRANSFERASE 2"/>
    <property type="match status" value="1"/>
</dbReference>
<dbReference type="GO" id="GO:0031501">
    <property type="term" value="C:mannosyltransferase complex"/>
    <property type="evidence" value="ECO:0007669"/>
    <property type="project" value="TreeGrafter"/>
</dbReference>
<keyword evidence="4 11" id="KW-0337">GPI-anchor biosynthesis</keyword>
<feature type="transmembrane region" description="Helical" evidence="11">
    <location>
        <begin position="133"/>
        <end position="153"/>
    </location>
</feature>
<evidence type="ECO:0000256" key="5">
    <source>
        <dbReference type="ARBA" id="ARBA00022676"/>
    </source>
</evidence>
<evidence type="ECO:0000256" key="2">
    <source>
        <dbReference type="ARBA" id="ARBA00004687"/>
    </source>
</evidence>
<dbReference type="AlphaFoldDB" id="A0A7K5Z5V8"/>
<keyword evidence="6 11" id="KW-0808">Transferase</keyword>
<dbReference type="GO" id="GO:0000009">
    <property type="term" value="F:alpha-1,6-mannosyltransferase activity"/>
    <property type="evidence" value="ECO:0007669"/>
    <property type="project" value="InterPro"/>
</dbReference>
<dbReference type="PANTHER" id="PTHR12468">
    <property type="entry name" value="GPI MANNOSYLTRANSFERASE 2"/>
    <property type="match status" value="1"/>
</dbReference>
<dbReference type="UniPathway" id="UPA00196"/>
<dbReference type="GO" id="GO:0006506">
    <property type="term" value="P:GPI anchor biosynthetic process"/>
    <property type="evidence" value="ECO:0007669"/>
    <property type="project" value="UniProtKB-UniPathway"/>
</dbReference>
<sequence length="531" mass="59429">MELVSRQDPHLREVVWFGVRCRALTLLLQARFLLSFDFLFFFQALFNLLIPDHAADAFSPPRLSEPGRWDLLVEGLLGGLSRWDAEHFLFIAEHGYLYEHNCAFFPLYPLSLRAVAEGALWPLQRPLRLRSRLLLSAVFLNSLFSVLAAAALYKLGCVVLRCRRVAFLAALLFSLSPANVFLAAAYSESMFAFLAFAAMWQLEKGQSWLGGLLFSLAAGVRANGLVNAGFFLYSRSQCFALQLQVCSGSLRKLLPLWKQLLSVASSAALMCAGIFLPFALFQYYAYTRFCPPGAGPEPAVPLPLLQLALDKGYQLAAAHGVTPPWCSQRFPVVYSYIQDAYWNVGFLRYFELRQIPNFLLALPVTVLGSWAAWTYVAANPRHCLTLGLERRKSEEDFKPRAGFCCPSVFVYVVHATVLLLFGFFCMHVQVLTRFLGSSSPILYWFSAHLLQEHEPVLWSKGTAQQTTAPRSEETRLGQSPDSCGKGTSDNPVLRLLLSCGSITPLSKGVLGFFLSYWLLGLILHCNFLPWT</sequence>
<keyword evidence="9 11" id="KW-1133">Transmembrane helix</keyword>
<comment type="pathway">
    <text evidence="2 11">Glycolipid biosynthesis; glycosylphosphatidylinositol-anchor biosynthesis.</text>
</comment>
<proteinExistence type="inferred from homology"/>
<keyword evidence="5 11" id="KW-0328">Glycosyltransferase</keyword>
<dbReference type="Pfam" id="PF04188">
    <property type="entry name" value="Mannosyl_trans2"/>
    <property type="match status" value="1"/>
</dbReference>
<dbReference type="InterPro" id="IPR007315">
    <property type="entry name" value="PIG-V/Gpi18"/>
</dbReference>
<evidence type="ECO:0000256" key="10">
    <source>
        <dbReference type="ARBA" id="ARBA00023136"/>
    </source>
</evidence>
<feature type="non-terminal residue" evidence="13">
    <location>
        <position position="531"/>
    </location>
</feature>
<evidence type="ECO:0000256" key="9">
    <source>
        <dbReference type="ARBA" id="ARBA00022989"/>
    </source>
</evidence>
<name>A0A7K5Z5V8_9AVES</name>
<feature type="region of interest" description="Disordered" evidence="12">
    <location>
        <begin position="462"/>
        <end position="487"/>
    </location>
</feature>
<keyword evidence="8 11" id="KW-0256">Endoplasmic reticulum</keyword>
<evidence type="ECO:0000256" key="8">
    <source>
        <dbReference type="ARBA" id="ARBA00022824"/>
    </source>
</evidence>
<keyword evidence="7 11" id="KW-0812">Transmembrane</keyword>
<dbReference type="EC" id="2.4.1.-" evidence="11"/>
<evidence type="ECO:0000256" key="3">
    <source>
        <dbReference type="ARBA" id="ARBA00008698"/>
    </source>
</evidence>
<comment type="caution">
    <text evidence="11">Lacks conserved residue(s) required for the propagation of feature annotation.</text>
</comment>
<comment type="caution">
    <text evidence="13">The sequence shown here is derived from an EMBL/GenBank/DDBJ whole genome shotgun (WGS) entry which is preliminary data.</text>
</comment>
<feature type="transmembrane region" description="Helical" evidence="11">
    <location>
        <begin position="165"/>
        <end position="187"/>
    </location>
</feature>
<feature type="transmembrane region" description="Helical" evidence="11">
    <location>
        <begin position="358"/>
        <end position="378"/>
    </location>
</feature>
<dbReference type="EMBL" id="VYZE01002975">
    <property type="protein sequence ID" value="NWU73068.1"/>
    <property type="molecule type" value="Genomic_DNA"/>
</dbReference>
<evidence type="ECO:0000256" key="4">
    <source>
        <dbReference type="ARBA" id="ARBA00022502"/>
    </source>
</evidence>
<feature type="transmembrane region" description="Helical" evidence="11">
    <location>
        <begin position="260"/>
        <end position="285"/>
    </location>
</feature>
<feature type="compositionally biased region" description="Polar residues" evidence="12">
    <location>
        <begin position="476"/>
        <end position="487"/>
    </location>
</feature>
<feature type="transmembrane region" description="Helical" evidence="11">
    <location>
        <begin position="207"/>
        <end position="233"/>
    </location>
</feature>
<keyword evidence="14" id="KW-1185">Reference proteome</keyword>
<dbReference type="GO" id="GO:0005789">
    <property type="term" value="C:endoplasmic reticulum membrane"/>
    <property type="evidence" value="ECO:0007669"/>
    <property type="project" value="UniProtKB-SubCell"/>
</dbReference>
<comment type="function">
    <text evidence="11">Mannosyltransferase involved in glycosylphosphatidylinositol-anchor biosynthesis.</text>
</comment>
<evidence type="ECO:0000313" key="14">
    <source>
        <dbReference type="Proteomes" id="UP000522270"/>
    </source>
</evidence>
<comment type="subcellular location">
    <subcellularLocation>
        <location evidence="1 11">Endoplasmic reticulum membrane</location>
        <topology evidence="1 11">Multi-pass membrane protein</topology>
    </subcellularLocation>
</comment>
<feature type="non-terminal residue" evidence="13">
    <location>
        <position position="1"/>
    </location>
</feature>
<keyword evidence="10 11" id="KW-0472">Membrane</keyword>
<evidence type="ECO:0000256" key="6">
    <source>
        <dbReference type="ARBA" id="ARBA00022679"/>
    </source>
</evidence>
<evidence type="ECO:0000256" key="1">
    <source>
        <dbReference type="ARBA" id="ARBA00004477"/>
    </source>
</evidence>
<dbReference type="GO" id="GO:0004376">
    <property type="term" value="F:GPI mannosyltransferase activity"/>
    <property type="evidence" value="ECO:0007669"/>
    <property type="project" value="InterPro"/>
</dbReference>
<evidence type="ECO:0000313" key="13">
    <source>
        <dbReference type="EMBL" id="NWU73068.1"/>
    </source>
</evidence>
<feature type="transmembrane region" description="Helical" evidence="11">
    <location>
        <begin position="509"/>
        <end position="530"/>
    </location>
</feature>
<accession>A0A7K5Z5V8</accession>
<feature type="transmembrane region" description="Helical" evidence="11">
    <location>
        <begin position="399"/>
        <end position="424"/>
    </location>
</feature>
<organism evidence="13 14">
    <name type="scientific">Pterocles burchelli</name>
    <dbReference type="NCBI Taxonomy" id="2585816"/>
    <lineage>
        <taxon>Eukaryota</taxon>
        <taxon>Metazoa</taxon>
        <taxon>Chordata</taxon>
        <taxon>Craniata</taxon>
        <taxon>Vertebrata</taxon>
        <taxon>Euteleostomi</taxon>
        <taxon>Archelosauria</taxon>
        <taxon>Archosauria</taxon>
        <taxon>Dinosauria</taxon>
        <taxon>Saurischia</taxon>
        <taxon>Theropoda</taxon>
        <taxon>Coelurosauria</taxon>
        <taxon>Aves</taxon>
        <taxon>Neognathae</taxon>
        <taxon>Neoaves</taxon>
        <taxon>Columbimorphae</taxon>
        <taxon>Pterocliformes</taxon>
        <taxon>Pteroclidae</taxon>
        <taxon>Pterocles</taxon>
    </lineage>
</organism>
<evidence type="ECO:0000256" key="7">
    <source>
        <dbReference type="ARBA" id="ARBA00022692"/>
    </source>
</evidence>
<evidence type="ECO:0000256" key="11">
    <source>
        <dbReference type="RuleBase" id="RU363112"/>
    </source>
</evidence>
<evidence type="ECO:0000256" key="12">
    <source>
        <dbReference type="SAM" id="MobiDB-lite"/>
    </source>
</evidence>
<comment type="similarity">
    <text evidence="3 11">Belongs to the PIGV family.</text>
</comment>
<reference evidence="13 14" key="1">
    <citation type="submission" date="2019-09" db="EMBL/GenBank/DDBJ databases">
        <title>Bird 10,000 Genomes (B10K) Project - Family phase.</title>
        <authorList>
            <person name="Zhang G."/>
        </authorList>
    </citation>
    <scope>NUCLEOTIDE SEQUENCE [LARGE SCALE GENOMIC DNA]</scope>
    <source>
        <strain evidence="13">B10K-DU-027-49</strain>
        <tissue evidence="13">Muscle</tissue>
    </source>
</reference>
<dbReference type="OrthoDB" id="10252502at2759"/>
<protein>
    <recommendedName>
        <fullName evidence="11">GPI mannosyltransferase 2</fullName>
        <ecNumber evidence="11">2.4.1.-</ecNumber>
    </recommendedName>
</protein>